<protein>
    <submittedName>
        <fullName evidence="1">Uncharacterized protein</fullName>
    </submittedName>
</protein>
<gene>
    <name evidence="1" type="ORF">GCM10007875_23610</name>
</gene>
<comment type="caution">
    <text evidence="1">The sequence shown here is derived from an EMBL/GenBank/DDBJ whole genome shotgun (WGS) entry which is preliminary data.</text>
</comment>
<accession>A0ABQ5YV12</accession>
<organism evidence="1 2">
    <name type="scientific">Limnobacter litoralis</name>
    <dbReference type="NCBI Taxonomy" id="481366"/>
    <lineage>
        <taxon>Bacteria</taxon>
        <taxon>Pseudomonadati</taxon>
        <taxon>Pseudomonadota</taxon>
        <taxon>Betaproteobacteria</taxon>
        <taxon>Burkholderiales</taxon>
        <taxon>Burkholderiaceae</taxon>
        <taxon>Limnobacter</taxon>
    </lineage>
</organism>
<evidence type="ECO:0000313" key="1">
    <source>
        <dbReference type="EMBL" id="GLR27270.1"/>
    </source>
</evidence>
<dbReference type="EMBL" id="BSOJ01000029">
    <property type="protein sequence ID" value="GLR27270.1"/>
    <property type="molecule type" value="Genomic_DNA"/>
</dbReference>
<dbReference type="Proteomes" id="UP001156664">
    <property type="component" value="Unassembled WGS sequence"/>
</dbReference>
<keyword evidence="2" id="KW-1185">Reference proteome</keyword>
<evidence type="ECO:0000313" key="2">
    <source>
        <dbReference type="Proteomes" id="UP001156664"/>
    </source>
</evidence>
<name>A0ABQ5YV12_9BURK</name>
<sequence>MLSPEDVCEVREFFCPGFRMYYVRRGDKLIVMLGGGDKSITIFYVGVEAQLS</sequence>
<proteinExistence type="predicted"/>
<reference evidence="2" key="1">
    <citation type="journal article" date="2019" name="Int. J. Syst. Evol. Microbiol.">
        <title>The Global Catalogue of Microorganisms (GCM) 10K type strain sequencing project: providing services to taxonomists for standard genome sequencing and annotation.</title>
        <authorList>
            <consortium name="The Broad Institute Genomics Platform"/>
            <consortium name="The Broad Institute Genome Sequencing Center for Infectious Disease"/>
            <person name="Wu L."/>
            <person name="Ma J."/>
        </authorList>
    </citation>
    <scope>NUCLEOTIDE SEQUENCE [LARGE SCALE GENOMIC DNA]</scope>
    <source>
        <strain evidence="2">NBRC 105857</strain>
    </source>
</reference>